<evidence type="ECO:0008006" key="4">
    <source>
        <dbReference type="Google" id="ProtNLM"/>
    </source>
</evidence>
<gene>
    <name evidence="2" type="ORF">CBF31_08865</name>
</gene>
<protein>
    <recommendedName>
        <fullName evidence="4">DUF5671 domain-containing protein</fullName>
    </recommendedName>
</protein>
<reference evidence="2 3" key="1">
    <citation type="submission" date="2017-05" db="EMBL/GenBank/DDBJ databases">
        <title>Vagococcus spp. assemblies.</title>
        <authorList>
            <person name="Gulvik C.A."/>
        </authorList>
    </citation>
    <scope>NUCLEOTIDE SEQUENCE [LARGE SCALE GENOMIC DNA]</scope>
    <source>
        <strain evidence="2 3">CCUG 41755</strain>
    </source>
</reference>
<dbReference type="Proteomes" id="UP000287101">
    <property type="component" value="Unassembled WGS sequence"/>
</dbReference>
<dbReference type="AlphaFoldDB" id="A0A430A6I9"/>
<keyword evidence="1" id="KW-1133">Transmembrane helix</keyword>
<sequence>MMKKIFFVIFWLVLALIFTIVLLFNLSSIFDSISYLIIPETSNDAYMSAAGVKHSLMFQWQLFLSLVWLWELSLDLKFIKRLMTANPSPIKKVGLLVN</sequence>
<name>A0A430A6I9_9ENTE</name>
<keyword evidence="3" id="KW-1185">Reference proteome</keyword>
<comment type="caution">
    <text evidence="2">The sequence shown here is derived from an EMBL/GenBank/DDBJ whole genome shotgun (WGS) entry which is preliminary data.</text>
</comment>
<evidence type="ECO:0000313" key="3">
    <source>
        <dbReference type="Proteomes" id="UP000287101"/>
    </source>
</evidence>
<dbReference type="RefSeq" id="WP_126832154.1">
    <property type="nucleotide sequence ID" value="NZ_CBCRYB010000009.1"/>
</dbReference>
<proteinExistence type="predicted"/>
<accession>A0A430A6I9</accession>
<keyword evidence="1" id="KW-0472">Membrane</keyword>
<evidence type="ECO:0000256" key="1">
    <source>
        <dbReference type="SAM" id="Phobius"/>
    </source>
</evidence>
<keyword evidence="1" id="KW-0812">Transmembrane</keyword>
<feature type="transmembrane region" description="Helical" evidence="1">
    <location>
        <begin position="56"/>
        <end position="74"/>
    </location>
</feature>
<organism evidence="2 3">
    <name type="scientific">Vagococcus fessus</name>
    <dbReference type="NCBI Taxonomy" id="120370"/>
    <lineage>
        <taxon>Bacteria</taxon>
        <taxon>Bacillati</taxon>
        <taxon>Bacillota</taxon>
        <taxon>Bacilli</taxon>
        <taxon>Lactobacillales</taxon>
        <taxon>Enterococcaceae</taxon>
        <taxon>Vagococcus</taxon>
    </lineage>
</organism>
<dbReference type="EMBL" id="NGJY01000003">
    <property type="protein sequence ID" value="RSU02468.1"/>
    <property type="molecule type" value="Genomic_DNA"/>
</dbReference>
<evidence type="ECO:0000313" key="2">
    <source>
        <dbReference type="EMBL" id="RSU02468.1"/>
    </source>
</evidence>
<dbReference type="OrthoDB" id="2195108at2"/>